<dbReference type="PROSITE" id="PS51371">
    <property type="entry name" value="CBS"/>
    <property type="match status" value="2"/>
</dbReference>
<accession>A0A1I3MIW8</accession>
<dbReference type="Pfam" id="PF00571">
    <property type="entry name" value="CBS"/>
    <property type="match status" value="2"/>
</dbReference>
<evidence type="ECO:0000259" key="3">
    <source>
        <dbReference type="PROSITE" id="PS51371"/>
    </source>
</evidence>
<dbReference type="EMBL" id="FORU01000002">
    <property type="protein sequence ID" value="SFI97074.1"/>
    <property type="molecule type" value="Genomic_DNA"/>
</dbReference>
<name>A0A1I3MIW8_9FLAO</name>
<feature type="domain" description="CBS" evidence="3">
    <location>
        <begin position="14"/>
        <end position="70"/>
    </location>
</feature>
<dbReference type="AlphaFoldDB" id="A0A1I3MIW8"/>
<dbReference type="InterPro" id="IPR000644">
    <property type="entry name" value="CBS_dom"/>
</dbReference>
<dbReference type="Gene3D" id="3.10.580.10">
    <property type="entry name" value="CBS-domain"/>
    <property type="match status" value="1"/>
</dbReference>
<feature type="domain" description="CBS" evidence="3">
    <location>
        <begin position="89"/>
        <end position="143"/>
    </location>
</feature>
<organism evidence="4 5">
    <name type="scientific">Myroides guanonis</name>
    <dbReference type="NCBI Taxonomy" id="1150112"/>
    <lineage>
        <taxon>Bacteria</taxon>
        <taxon>Pseudomonadati</taxon>
        <taxon>Bacteroidota</taxon>
        <taxon>Flavobacteriia</taxon>
        <taxon>Flavobacteriales</taxon>
        <taxon>Flavobacteriaceae</taxon>
        <taxon>Myroides</taxon>
    </lineage>
</organism>
<dbReference type="SUPFAM" id="SSF54631">
    <property type="entry name" value="CBS-domain pair"/>
    <property type="match status" value="1"/>
</dbReference>
<keyword evidence="5" id="KW-1185">Reference proteome</keyword>
<sequence>MFTMKERIPVSIVMTENVVKLNLKDTLSKAEELFLKHNIRHLPVVDGDRIVGILSYTDLLRVGVAEGLDEEDRVISATIYDMYCLEQVMTKDVVTIESHTNVREAAEILVKSGFRALPIMKDENLVGMLTTTDLILYLLKQYD</sequence>
<gene>
    <name evidence="4" type="ORF">SAMN04487893_102173</name>
</gene>
<evidence type="ECO:0000256" key="1">
    <source>
        <dbReference type="ARBA" id="ARBA00023122"/>
    </source>
</evidence>
<reference evidence="5" key="1">
    <citation type="submission" date="2016-10" db="EMBL/GenBank/DDBJ databases">
        <authorList>
            <person name="Varghese N."/>
            <person name="Submissions S."/>
        </authorList>
    </citation>
    <scope>NUCLEOTIDE SEQUENCE [LARGE SCALE GENOMIC DNA]</scope>
    <source>
        <strain evidence="5">DSM 26542</strain>
    </source>
</reference>
<dbReference type="STRING" id="1150112.SAMN04487893_102173"/>
<protein>
    <submittedName>
        <fullName evidence="4">CBS domain-containing protein</fullName>
    </submittedName>
</protein>
<evidence type="ECO:0000313" key="5">
    <source>
        <dbReference type="Proteomes" id="UP000243887"/>
    </source>
</evidence>
<keyword evidence="1 2" id="KW-0129">CBS domain</keyword>
<dbReference type="PANTHER" id="PTHR43080:SF2">
    <property type="entry name" value="CBS DOMAIN-CONTAINING PROTEIN"/>
    <property type="match status" value="1"/>
</dbReference>
<dbReference type="PANTHER" id="PTHR43080">
    <property type="entry name" value="CBS DOMAIN-CONTAINING PROTEIN CBSX3, MITOCHONDRIAL"/>
    <property type="match status" value="1"/>
</dbReference>
<evidence type="ECO:0000256" key="2">
    <source>
        <dbReference type="PROSITE-ProRule" id="PRU00703"/>
    </source>
</evidence>
<dbReference type="Proteomes" id="UP000243887">
    <property type="component" value="Unassembled WGS sequence"/>
</dbReference>
<dbReference type="SMART" id="SM00116">
    <property type="entry name" value="CBS"/>
    <property type="match status" value="2"/>
</dbReference>
<dbReference type="InterPro" id="IPR051257">
    <property type="entry name" value="Diverse_CBS-Domain"/>
</dbReference>
<evidence type="ECO:0000313" key="4">
    <source>
        <dbReference type="EMBL" id="SFI97074.1"/>
    </source>
</evidence>
<proteinExistence type="predicted"/>
<dbReference type="InterPro" id="IPR046342">
    <property type="entry name" value="CBS_dom_sf"/>
</dbReference>